<dbReference type="HOGENOM" id="CLU_1707629_0_0_1"/>
<reference evidence="2" key="3">
    <citation type="submission" date="2015-06" db="UniProtKB">
        <authorList>
            <consortium name="EnsemblProtists"/>
        </authorList>
    </citation>
    <scope>IDENTIFICATION</scope>
</reference>
<dbReference type="RefSeq" id="XP_005832282.1">
    <property type="nucleotide sequence ID" value="XM_005832225.1"/>
</dbReference>
<keyword evidence="3" id="KW-1185">Reference proteome</keyword>
<name>L1JAI6_GUITC</name>
<gene>
    <name evidence="1" type="ORF">GUITHDRAFT_139206</name>
</gene>
<reference evidence="3" key="2">
    <citation type="submission" date="2012-11" db="EMBL/GenBank/DDBJ databases">
        <authorList>
            <person name="Kuo A."/>
            <person name="Curtis B.A."/>
            <person name="Tanifuji G."/>
            <person name="Burki F."/>
            <person name="Gruber A."/>
            <person name="Irimia M."/>
            <person name="Maruyama S."/>
            <person name="Arias M.C."/>
            <person name="Ball S.G."/>
            <person name="Gile G.H."/>
            <person name="Hirakawa Y."/>
            <person name="Hopkins J.F."/>
            <person name="Rensing S.A."/>
            <person name="Schmutz J."/>
            <person name="Symeonidi A."/>
            <person name="Elias M."/>
            <person name="Eveleigh R.J."/>
            <person name="Herman E.K."/>
            <person name="Klute M.J."/>
            <person name="Nakayama T."/>
            <person name="Obornik M."/>
            <person name="Reyes-Prieto A."/>
            <person name="Armbrust E.V."/>
            <person name="Aves S.J."/>
            <person name="Beiko R.G."/>
            <person name="Coutinho P."/>
            <person name="Dacks J.B."/>
            <person name="Durnford D.G."/>
            <person name="Fast N.M."/>
            <person name="Green B.R."/>
            <person name="Grisdale C."/>
            <person name="Hempe F."/>
            <person name="Henrissat B."/>
            <person name="Hoppner M.P."/>
            <person name="Ishida K.-I."/>
            <person name="Kim E."/>
            <person name="Koreny L."/>
            <person name="Kroth P.G."/>
            <person name="Liu Y."/>
            <person name="Malik S.-B."/>
            <person name="Maier U.G."/>
            <person name="McRose D."/>
            <person name="Mock T."/>
            <person name="Neilson J.A."/>
            <person name="Onodera N.T."/>
            <person name="Poole A.M."/>
            <person name="Pritham E.J."/>
            <person name="Richards T.A."/>
            <person name="Rocap G."/>
            <person name="Roy S.W."/>
            <person name="Sarai C."/>
            <person name="Schaack S."/>
            <person name="Shirato S."/>
            <person name="Slamovits C.H."/>
            <person name="Spencer D.F."/>
            <person name="Suzuki S."/>
            <person name="Worden A.Z."/>
            <person name="Zauner S."/>
            <person name="Barry K."/>
            <person name="Bell C."/>
            <person name="Bharti A.K."/>
            <person name="Crow J.A."/>
            <person name="Grimwood J."/>
            <person name="Kramer R."/>
            <person name="Lindquist E."/>
            <person name="Lucas S."/>
            <person name="Salamov A."/>
            <person name="McFadden G.I."/>
            <person name="Lane C.E."/>
            <person name="Keeling P.J."/>
            <person name="Gray M.W."/>
            <person name="Grigoriev I.V."/>
            <person name="Archibald J.M."/>
        </authorList>
    </citation>
    <scope>NUCLEOTIDE SEQUENCE</scope>
    <source>
        <strain evidence="3">CCMP2712</strain>
    </source>
</reference>
<dbReference type="EnsemblProtists" id="EKX45302">
    <property type="protein sequence ID" value="EKX45302"/>
    <property type="gene ID" value="GUITHDRAFT_139206"/>
</dbReference>
<evidence type="ECO:0000313" key="2">
    <source>
        <dbReference type="EnsemblProtists" id="EKX45302"/>
    </source>
</evidence>
<dbReference type="AlphaFoldDB" id="L1JAI6"/>
<reference evidence="1 3" key="1">
    <citation type="journal article" date="2012" name="Nature">
        <title>Algal genomes reveal evolutionary mosaicism and the fate of nucleomorphs.</title>
        <authorList>
            <consortium name="DOE Joint Genome Institute"/>
            <person name="Curtis B.A."/>
            <person name="Tanifuji G."/>
            <person name="Burki F."/>
            <person name="Gruber A."/>
            <person name="Irimia M."/>
            <person name="Maruyama S."/>
            <person name="Arias M.C."/>
            <person name="Ball S.G."/>
            <person name="Gile G.H."/>
            <person name="Hirakawa Y."/>
            <person name="Hopkins J.F."/>
            <person name="Kuo A."/>
            <person name="Rensing S.A."/>
            <person name="Schmutz J."/>
            <person name="Symeonidi A."/>
            <person name="Elias M."/>
            <person name="Eveleigh R.J."/>
            <person name="Herman E.K."/>
            <person name="Klute M.J."/>
            <person name="Nakayama T."/>
            <person name="Obornik M."/>
            <person name="Reyes-Prieto A."/>
            <person name="Armbrust E.V."/>
            <person name="Aves S.J."/>
            <person name="Beiko R.G."/>
            <person name="Coutinho P."/>
            <person name="Dacks J.B."/>
            <person name="Durnford D.G."/>
            <person name="Fast N.M."/>
            <person name="Green B.R."/>
            <person name="Grisdale C.J."/>
            <person name="Hempel F."/>
            <person name="Henrissat B."/>
            <person name="Hoppner M.P."/>
            <person name="Ishida K."/>
            <person name="Kim E."/>
            <person name="Koreny L."/>
            <person name="Kroth P.G."/>
            <person name="Liu Y."/>
            <person name="Malik S.B."/>
            <person name="Maier U.G."/>
            <person name="McRose D."/>
            <person name="Mock T."/>
            <person name="Neilson J.A."/>
            <person name="Onodera N.T."/>
            <person name="Poole A.M."/>
            <person name="Pritham E.J."/>
            <person name="Richards T.A."/>
            <person name="Rocap G."/>
            <person name="Roy S.W."/>
            <person name="Sarai C."/>
            <person name="Schaack S."/>
            <person name="Shirato S."/>
            <person name="Slamovits C.H."/>
            <person name="Spencer D.F."/>
            <person name="Suzuki S."/>
            <person name="Worden A.Z."/>
            <person name="Zauner S."/>
            <person name="Barry K."/>
            <person name="Bell C."/>
            <person name="Bharti A.K."/>
            <person name="Crow J.A."/>
            <person name="Grimwood J."/>
            <person name="Kramer R."/>
            <person name="Lindquist E."/>
            <person name="Lucas S."/>
            <person name="Salamov A."/>
            <person name="McFadden G.I."/>
            <person name="Lane C.E."/>
            <person name="Keeling P.J."/>
            <person name="Gray M.W."/>
            <person name="Grigoriev I.V."/>
            <person name="Archibald J.M."/>
        </authorList>
    </citation>
    <scope>NUCLEOTIDE SEQUENCE</scope>
    <source>
        <strain evidence="1 3">CCMP2712</strain>
    </source>
</reference>
<proteinExistence type="predicted"/>
<protein>
    <submittedName>
        <fullName evidence="1 2">Uncharacterized protein</fullName>
    </submittedName>
</protein>
<dbReference type="EMBL" id="JH993000">
    <property type="protein sequence ID" value="EKX45302.1"/>
    <property type="molecule type" value="Genomic_DNA"/>
</dbReference>
<dbReference type="GeneID" id="17301847"/>
<dbReference type="Proteomes" id="UP000011087">
    <property type="component" value="Unassembled WGS sequence"/>
</dbReference>
<dbReference type="PaxDb" id="55529-EKX45302"/>
<evidence type="ECO:0000313" key="1">
    <source>
        <dbReference type="EMBL" id="EKX45302.1"/>
    </source>
</evidence>
<sequence>MPNRDKPVAVQYVQNVNVSPQPVSYVMSQPSQQFYEYSPQNVTTVAQPHVTTVAQPQVYMVADQYQAPPQEMTYAVQQAPQQMSVPNTAWDDFNKRRNAAIARQGFTTKTSAKAPSTMQFPGMNAGYNSGAMSQDATNAYLQSIGVAPVGAQVE</sequence>
<organism evidence="1">
    <name type="scientific">Guillardia theta (strain CCMP2712)</name>
    <name type="common">Cryptophyte</name>
    <dbReference type="NCBI Taxonomy" id="905079"/>
    <lineage>
        <taxon>Eukaryota</taxon>
        <taxon>Cryptophyceae</taxon>
        <taxon>Pyrenomonadales</taxon>
        <taxon>Geminigeraceae</taxon>
        <taxon>Guillardia</taxon>
    </lineage>
</organism>
<evidence type="ECO:0000313" key="3">
    <source>
        <dbReference type="Proteomes" id="UP000011087"/>
    </source>
</evidence>
<accession>L1JAI6</accession>
<dbReference type="KEGG" id="gtt:GUITHDRAFT_139206"/>